<dbReference type="InterPro" id="IPR002491">
    <property type="entry name" value="ABC_transptr_periplasmic_BD"/>
</dbReference>
<dbReference type="EMBL" id="QPHM01000001">
    <property type="protein sequence ID" value="RCU48469.1"/>
    <property type="molecule type" value="Genomic_DNA"/>
</dbReference>
<dbReference type="AlphaFoldDB" id="A0A368NGI2"/>
<accession>A0A368NGI2</accession>
<dbReference type="InterPro" id="IPR051030">
    <property type="entry name" value="Vitamin_B12-ABC_binding"/>
</dbReference>
<dbReference type="SUPFAM" id="SSF53807">
    <property type="entry name" value="Helical backbone' metal receptor"/>
    <property type="match status" value="1"/>
</dbReference>
<gene>
    <name evidence="2" type="ORF">DU504_14855</name>
</gene>
<dbReference type="Gene3D" id="3.40.50.1980">
    <property type="entry name" value="Nitrogenase molybdenum iron protein domain"/>
    <property type="match status" value="2"/>
</dbReference>
<protein>
    <submittedName>
        <fullName evidence="2">Cobalamin-binding protein</fullName>
    </submittedName>
</protein>
<reference evidence="2 3" key="1">
    <citation type="submission" date="2018-07" db="EMBL/GenBank/DDBJ databases">
        <title>Genome sequences of Haloplanus salinus JCM 18368T.</title>
        <authorList>
            <person name="Kim Y.B."/>
            <person name="Roh S.W."/>
        </authorList>
    </citation>
    <scope>NUCLEOTIDE SEQUENCE [LARGE SCALE GENOMIC DNA]</scope>
    <source>
        <strain evidence="2 3">JCM 18368</strain>
    </source>
</reference>
<comment type="caution">
    <text evidence="2">The sequence shown here is derived from an EMBL/GenBank/DDBJ whole genome shotgun (WGS) entry which is preliminary data.</text>
</comment>
<name>A0A368NGI2_9EURY</name>
<evidence type="ECO:0000313" key="3">
    <source>
        <dbReference type="Proteomes" id="UP000252189"/>
    </source>
</evidence>
<evidence type="ECO:0000313" key="2">
    <source>
        <dbReference type="EMBL" id="RCU48469.1"/>
    </source>
</evidence>
<dbReference type="Proteomes" id="UP000252189">
    <property type="component" value="Unassembled WGS sequence"/>
</dbReference>
<dbReference type="Pfam" id="PF01497">
    <property type="entry name" value="Peripla_BP_2"/>
    <property type="match status" value="1"/>
</dbReference>
<proteinExistence type="predicted"/>
<keyword evidence="3" id="KW-1185">Reference proteome</keyword>
<feature type="domain" description="Fe/B12 periplasmic-binding" evidence="1">
    <location>
        <begin position="2"/>
        <end position="283"/>
    </location>
</feature>
<sequence>MRVVSLLPSATEILHVLGIEPVGISHSCEYPPSVTDRPVVTSTVIDHEGRTSGEIDEQMQSVDGAVYDVDGAQLAALDPDLVVTQATCEVCAVDTSAVTAAMDAHDVAAELLTLDPHSFTDVLDDVRRLGVVTGRESEAEAFLTRARDRVETVRSRVSGCGRPRTAVLDWTEPLLRGGHWIPDLIRLAGGDAAFQPDRASEPITWAELRAYDPERLVVAPCGFSVSRATAALADLPTYAGWDDLHAVQSGHVFAADGNALFNRPGPRLVDSLEVLGRCIHADAFADPGTEWVRSLDAIAELGR</sequence>
<dbReference type="OrthoDB" id="9784at2157"/>
<organism evidence="2 3">
    <name type="scientific">Haloplanus salinus</name>
    <dbReference type="NCBI Taxonomy" id="1126245"/>
    <lineage>
        <taxon>Archaea</taxon>
        <taxon>Methanobacteriati</taxon>
        <taxon>Methanobacteriota</taxon>
        <taxon>Stenosarchaea group</taxon>
        <taxon>Halobacteria</taxon>
        <taxon>Halobacteriales</taxon>
        <taxon>Haloferacaceae</taxon>
        <taxon>Haloplanus</taxon>
    </lineage>
</organism>
<dbReference type="PROSITE" id="PS50983">
    <property type="entry name" value="FE_B12_PBP"/>
    <property type="match status" value="1"/>
</dbReference>
<dbReference type="RefSeq" id="WP_114450101.1">
    <property type="nucleotide sequence ID" value="NZ_QPHM01000001.1"/>
</dbReference>
<dbReference type="PANTHER" id="PTHR42860:SF1">
    <property type="entry name" value="VITAMIN B12-BINDING PROTEIN"/>
    <property type="match status" value="1"/>
</dbReference>
<evidence type="ECO:0000259" key="1">
    <source>
        <dbReference type="PROSITE" id="PS50983"/>
    </source>
</evidence>
<dbReference type="PANTHER" id="PTHR42860">
    <property type="entry name" value="VITAMIN B12-BINDING PROTEIN"/>
    <property type="match status" value="1"/>
</dbReference>